<gene>
    <name evidence="4" type="ORF">DS837_16055</name>
</gene>
<dbReference type="InterPro" id="IPR052158">
    <property type="entry name" value="INH-QAR"/>
</dbReference>
<evidence type="ECO:0000313" key="4">
    <source>
        <dbReference type="EMBL" id="KAA0684983.1"/>
    </source>
</evidence>
<dbReference type="CDD" id="cd03137">
    <property type="entry name" value="GATase1_AraC_1"/>
    <property type="match status" value="1"/>
</dbReference>
<dbReference type="AlphaFoldDB" id="A0A6L3AYZ8"/>
<dbReference type="SMART" id="SM00342">
    <property type="entry name" value="HTH_ARAC"/>
    <property type="match status" value="1"/>
</dbReference>
<keyword evidence="2" id="KW-0804">Transcription</keyword>
<feature type="domain" description="HTH araC/xylS-type" evidence="3">
    <location>
        <begin position="216"/>
        <end position="314"/>
    </location>
</feature>
<dbReference type="GO" id="GO:0043565">
    <property type="term" value="F:sequence-specific DNA binding"/>
    <property type="evidence" value="ECO:0007669"/>
    <property type="project" value="InterPro"/>
</dbReference>
<sequence>MARHVRFLVHPGFVLLDLGGPLDAFSFANRLCGEHYRLSVASMGGGAVRSSCGLEVITEPLPEVGTDTPADTLIVVGAPEPPDEPWVDDLAAAIAAAAPHTRRLASVCTGAFILAASGVLDGRLVTTHWFYAPRLQARYPNLRVDGDRIYTCDGGVWTSAGISAGIDMTLALIEEDLGREAARSLARMLVVYYRRPGGQYQYSSLLDFDPGSDRIRRTLSFARENLAADLSVERLADVAHLSVRQFGRAFTSSTGMTPAKAVERMRVEAARTMVEDGRQTFEEIARLVGFIDPDRMCQGFLRVLGQTPQELRRLFRQPAPDGSRPAR</sequence>
<comment type="caution">
    <text evidence="4">The sequence shown here is derived from an EMBL/GenBank/DDBJ whole genome shotgun (WGS) entry which is preliminary data.</text>
</comment>
<dbReference type="Proteomes" id="UP000476837">
    <property type="component" value="Unassembled WGS sequence"/>
</dbReference>
<keyword evidence="1" id="KW-0805">Transcription regulation</keyword>
<dbReference type="InterPro" id="IPR009057">
    <property type="entry name" value="Homeodomain-like_sf"/>
</dbReference>
<reference evidence="4 5" key="1">
    <citation type="submission" date="2018-07" db="EMBL/GenBank/DDBJ databases">
        <title>Genome sequence of Roseomonas fauriae ATCC 49958.</title>
        <authorList>
            <person name="Sant'Anna F.H."/>
            <person name="Baldani J.I."/>
            <person name="Zilli J.E."/>
            <person name="Reis V.M."/>
            <person name="Hartmann A."/>
            <person name="Cruz L."/>
            <person name="de Souza E.M."/>
            <person name="de Oliveira Pedrosa F."/>
            <person name="Passaglia L.M.P."/>
        </authorList>
    </citation>
    <scope>NUCLEOTIDE SEQUENCE [LARGE SCALE GENOMIC DNA]</scope>
    <source>
        <strain evidence="4 5">ATCC 49958</strain>
    </source>
</reference>
<dbReference type="SUPFAM" id="SSF52317">
    <property type="entry name" value="Class I glutamine amidotransferase-like"/>
    <property type="match status" value="1"/>
</dbReference>
<dbReference type="RefSeq" id="WP_149165691.1">
    <property type="nucleotide sequence ID" value="NZ_QOKV01000009.1"/>
</dbReference>
<evidence type="ECO:0000256" key="2">
    <source>
        <dbReference type="ARBA" id="ARBA00023163"/>
    </source>
</evidence>
<name>A0A6L3AYZ8_AZOBR</name>
<evidence type="ECO:0000256" key="1">
    <source>
        <dbReference type="ARBA" id="ARBA00023015"/>
    </source>
</evidence>
<dbReference type="Gene3D" id="3.40.50.880">
    <property type="match status" value="1"/>
</dbReference>
<dbReference type="Gene3D" id="1.10.10.60">
    <property type="entry name" value="Homeodomain-like"/>
    <property type="match status" value="1"/>
</dbReference>
<dbReference type="GO" id="GO:0003700">
    <property type="term" value="F:DNA-binding transcription factor activity"/>
    <property type="evidence" value="ECO:0007669"/>
    <property type="project" value="InterPro"/>
</dbReference>
<dbReference type="Pfam" id="PF01965">
    <property type="entry name" value="DJ-1_PfpI"/>
    <property type="match status" value="1"/>
</dbReference>
<dbReference type="PROSITE" id="PS01124">
    <property type="entry name" value="HTH_ARAC_FAMILY_2"/>
    <property type="match status" value="1"/>
</dbReference>
<accession>A0A6L3AYZ8</accession>
<dbReference type="PANTHER" id="PTHR43130:SF3">
    <property type="entry name" value="HTH-TYPE TRANSCRIPTIONAL REGULATOR RV1931C"/>
    <property type="match status" value="1"/>
</dbReference>
<dbReference type="PANTHER" id="PTHR43130">
    <property type="entry name" value="ARAC-FAMILY TRANSCRIPTIONAL REGULATOR"/>
    <property type="match status" value="1"/>
</dbReference>
<proteinExistence type="predicted"/>
<dbReference type="Pfam" id="PF12833">
    <property type="entry name" value="HTH_18"/>
    <property type="match status" value="1"/>
</dbReference>
<dbReference type="SUPFAM" id="SSF46689">
    <property type="entry name" value="Homeodomain-like"/>
    <property type="match status" value="2"/>
</dbReference>
<organism evidence="4 5">
    <name type="scientific">Azospirillum brasilense</name>
    <dbReference type="NCBI Taxonomy" id="192"/>
    <lineage>
        <taxon>Bacteria</taxon>
        <taxon>Pseudomonadati</taxon>
        <taxon>Pseudomonadota</taxon>
        <taxon>Alphaproteobacteria</taxon>
        <taxon>Rhodospirillales</taxon>
        <taxon>Azospirillaceae</taxon>
        <taxon>Azospirillum</taxon>
    </lineage>
</organism>
<protein>
    <submittedName>
        <fullName evidence="4">GlxA family transcriptional regulator</fullName>
    </submittedName>
</protein>
<evidence type="ECO:0000313" key="5">
    <source>
        <dbReference type="Proteomes" id="UP000476837"/>
    </source>
</evidence>
<evidence type="ECO:0000259" key="3">
    <source>
        <dbReference type="PROSITE" id="PS01124"/>
    </source>
</evidence>
<dbReference type="InterPro" id="IPR018060">
    <property type="entry name" value="HTH_AraC"/>
</dbReference>
<dbReference type="EMBL" id="QOKV01000009">
    <property type="protein sequence ID" value="KAA0684983.1"/>
    <property type="molecule type" value="Genomic_DNA"/>
</dbReference>
<dbReference type="InterPro" id="IPR029062">
    <property type="entry name" value="Class_I_gatase-like"/>
</dbReference>
<dbReference type="InterPro" id="IPR002818">
    <property type="entry name" value="DJ-1/PfpI"/>
</dbReference>